<keyword evidence="2" id="KW-1185">Reference proteome</keyword>
<name>A0A1T4QUX4_9BACT</name>
<protein>
    <submittedName>
        <fullName evidence="1">Uncharacterized protein</fullName>
    </submittedName>
</protein>
<accession>A0A1T4QUX4</accession>
<organism evidence="1 2">
    <name type="scientific">Trichlorobacter thiogenes</name>
    <dbReference type="NCBI Taxonomy" id="115783"/>
    <lineage>
        <taxon>Bacteria</taxon>
        <taxon>Pseudomonadati</taxon>
        <taxon>Thermodesulfobacteriota</taxon>
        <taxon>Desulfuromonadia</taxon>
        <taxon>Geobacterales</taxon>
        <taxon>Geobacteraceae</taxon>
        <taxon>Trichlorobacter</taxon>
    </lineage>
</organism>
<reference evidence="2" key="1">
    <citation type="submission" date="2017-02" db="EMBL/GenBank/DDBJ databases">
        <authorList>
            <person name="Varghese N."/>
            <person name="Submissions S."/>
        </authorList>
    </citation>
    <scope>NUCLEOTIDE SEQUENCE [LARGE SCALE GENOMIC DNA]</scope>
    <source>
        <strain evidence="2">ATCC BAA-34</strain>
    </source>
</reference>
<gene>
    <name evidence="1" type="ORF">SAMN02745119_02546</name>
</gene>
<evidence type="ECO:0000313" key="1">
    <source>
        <dbReference type="EMBL" id="SKA07599.1"/>
    </source>
</evidence>
<evidence type="ECO:0000313" key="2">
    <source>
        <dbReference type="Proteomes" id="UP000190102"/>
    </source>
</evidence>
<proteinExistence type="predicted"/>
<sequence>MIWPYFIKLNVKGLVLAKMAVQDPAVSDVDLFVLCVNKVKTAYCTCSGECSKSGSRVGAKEQGRVGSGEIADKTVYGKCIQSVWFMQMVFFNLAIEGATGNIQCLCSHF</sequence>
<dbReference type="AlphaFoldDB" id="A0A1T4QUX4"/>
<dbReference type="EMBL" id="FUWR01000015">
    <property type="protein sequence ID" value="SKA07599.1"/>
    <property type="molecule type" value="Genomic_DNA"/>
</dbReference>
<dbReference type="Proteomes" id="UP000190102">
    <property type="component" value="Unassembled WGS sequence"/>
</dbReference>